<protein>
    <submittedName>
        <fullName evidence="1">Uncharacterized protein</fullName>
    </submittedName>
</protein>
<evidence type="ECO:0000313" key="2">
    <source>
        <dbReference type="Proteomes" id="UP001203297"/>
    </source>
</evidence>
<comment type="caution">
    <text evidence="1">The sequence shown here is derived from an EMBL/GenBank/DDBJ whole genome shotgun (WGS) entry which is preliminary data.</text>
</comment>
<dbReference type="EMBL" id="WTXG01000006">
    <property type="protein sequence ID" value="KAI0305355.1"/>
    <property type="molecule type" value="Genomic_DNA"/>
</dbReference>
<reference evidence="1" key="1">
    <citation type="journal article" date="2022" name="New Phytol.">
        <title>Evolutionary transition to the ectomycorrhizal habit in the genomes of a hyperdiverse lineage of mushroom-forming fungi.</title>
        <authorList>
            <person name="Looney B."/>
            <person name="Miyauchi S."/>
            <person name="Morin E."/>
            <person name="Drula E."/>
            <person name="Courty P.E."/>
            <person name="Kohler A."/>
            <person name="Kuo A."/>
            <person name="LaButti K."/>
            <person name="Pangilinan J."/>
            <person name="Lipzen A."/>
            <person name="Riley R."/>
            <person name="Andreopoulos W."/>
            <person name="He G."/>
            <person name="Johnson J."/>
            <person name="Nolan M."/>
            <person name="Tritt A."/>
            <person name="Barry K.W."/>
            <person name="Grigoriev I.V."/>
            <person name="Nagy L.G."/>
            <person name="Hibbett D."/>
            <person name="Henrissat B."/>
            <person name="Matheny P.B."/>
            <person name="Labbe J."/>
            <person name="Martin F.M."/>
        </authorList>
    </citation>
    <scope>NUCLEOTIDE SEQUENCE</scope>
    <source>
        <strain evidence="1">BPL690</strain>
    </source>
</reference>
<proteinExistence type="predicted"/>
<evidence type="ECO:0000313" key="1">
    <source>
        <dbReference type="EMBL" id="KAI0305355.1"/>
    </source>
</evidence>
<sequence length="148" mass="16798">MSDYEVWLSGFLQEVTTDVYFFCPPHIAPLIKRLRGQLPLTLNTSFSTPFDVPPLRGLEKQYEEIHALDPEKELHGPELYAVWNAKAFFLDEGLRNGGARLKQAYDYGFWNDAGSLREARPYRAWPDAGRVADVFAEASLETGSAERT</sequence>
<dbReference type="Proteomes" id="UP001203297">
    <property type="component" value="Unassembled WGS sequence"/>
</dbReference>
<keyword evidence="2" id="KW-1185">Reference proteome</keyword>
<gene>
    <name evidence="1" type="ORF">B0F90DRAFT_1815582</name>
</gene>
<organism evidence="1 2">
    <name type="scientific">Multifurca ochricompacta</name>
    <dbReference type="NCBI Taxonomy" id="376703"/>
    <lineage>
        <taxon>Eukaryota</taxon>
        <taxon>Fungi</taxon>
        <taxon>Dikarya</taxon>
        <taxon>Basidiomycota</taxon>
        <taxon>Agaricomycotina</taxon>
        <taxon>Agaricomycetes</taxon>
        <taxon>Russulales</taxon>
        <taxon>Russulaceae</taxon>
        <taxon>Multifurca</taxon>
    </lineage>
</organism>
<name>A0AAD4QQH1_9AGAM</name>
<accession>A0AAD4QQH1</accession>
<dbReference type="AlphaFoldDB" id="A0AAD4QQH1"/>